<keyword evidence="1" id="KW-1133">Transmembrane helix</keyword>
<feature type="transmembrane region" description="Helical" evidence="1">
    <location>
        <begin position="89"/>
        <end position="110"/>
    </location>
</feature>
<feature type="transmembrane region" description="Helical" evidence="1">
    <location>
        <begin position="116"/>
        <end position="137"/>
    </location>
</feature>
<protein>
    <submittedName>
        <fullName evidence="2">MFS transporter</fullName>
    </submittedName>
</protein>
<proteinExistence type="predicted"/>
<feature type="transmembrane region" description="Helical" evidence="1">
    <location>
        <begin position="291"/>
        <end position="306"/>
    </location>
</feature>
<dbReference type="PANTHER" id="PTHR23537:SF1">
    <property type="entry name" value="SUGAR TRANSPORTER"/>
    <property type="match status" value="1"/>
</dbReference>
<dbReference type="EMBL" id="JHQK01000013">
    <property type="protein sequence ID" value="KHN66313.1"/>
    <property type="molecule type" value="Genomic_DNA"/>
</dbReference>
<name>A0A0B2UAC0_9GAMM</name>
<dbReference type="AlphaFoldDB" id="A0A0B2UAC0"/>
<feature type="transmembrane region" description="Helical" evidence="1">
    <location>
        <begin position="62"/>
        <end position="82"/>
    </location>
</feature>
<sequence length="408" mass="45536">MITKLAFNNKKIESLLMSTFYRMSLLVFLATCLGIGVFRFSYTALMPIMIEQYHWTHDFASFLGSANLLGYLIGALLALLSIKEKYIPSMIVFSALAGSLSLLGCSFMDMPLVWFIFWRTLSGIAGGLLMILAPSFAMKYIPTTQRLKVNFLGFSGIGVGVLSATIIIPILKNIPVHYVWDIFASISILGSVLLYQLLRTNTAQMIKPHSTNLQASQKSRLGLVIIIAYMCSAFAYIPHSLFWMDYLSGTLHFSLERRNLFWVLYGVGSCIGAFVAYCLSRIMGYLETIKWLYAIYCLAVVLPFFSQSTSLLALSSFFTGLLTPATVFISSYSLLQIYEQRYQKLWSLATIGFASTQLLGGVVISTLHHLHWSYAHLFLLGGIVLLFAVCLLLPVRPTYISTLGETKS</sequence>
<evidence type="ECO:0000313" key="3">
    <source>
        <dbReference type="Proteomes" id="UP000031012"/>
    </source>
</evidence>
<evidence type="ECO:0000313" key="2">
    <source>
        <dbReference type="EMBL" id="KHN66313.1"/>
    </source>
</evidence>
<keyword evidence="1" id="KW-0472">Membrane</keyword>
<dbReference type="PANTHER" id="PTHR23537">
    <property type="match status" value="1"/>
</dbReference>
<feature type="transmembrane region" description="Helical" evidence="1">
    <location>
        <begin position="149"/>
        <end position="171"/>
    </location>
</feature>
<keyword evidence="1" id="KW-0812">Transmembrane</keyword>
<feature type="transmembrane region" description="Helical" evidence="1">
    <location>
        <begin position="259"/>
        <end position="279"/>
    </location>
</feature>
<dbReference type="InterPro" id="IPR010645">
    <property type="entry name" value="MFS_4"/>
</dbReference>
<feature type="transmembrane region" description="Helical" evidence="1">
    <location>
        <begin position="177"/>
        <end position="198"/>
    </location>
</feature>
<reference evidence="2 3" key="1">
    <citation type="submission" date="2014-03" db="EMBL/GenBank/DDBJ databases">
        <title>Genome sequence of the diesel-degrader and plant-growth promoter Acinetobacter oleivorans PF-1 isolated from the roots of poplar tree.</title>
        <authorList>
            <person name="Gkorezis P."/>
            <person name="van Hamme J."/>
            <person name="Rineau F."/>
            <person name="Vangronsveld J."/>
            <person name="Francetti A."/>
        </authorList>
    </citation>
    <scope>NUCLEOTIDE SEQUENCE [LARGE SCALE GENOMIC DNA]</scope>
    <source>
        <strain evidence="2 3">PF1</strain>
    </source>
</reference>
<comment type="caution">
    <text evidence="2">The sequence shown here is derived from an EMBL/GenBank/DDBJ whole genome shotgun (WGS) entry which is preliminary data.</text>
</comment>
<feature type="transmembrane region" description="Helical" evidence="1">
    <location>
        <begin position="373"/>
        <end position="393"/>
    </location>
</feature>
<dbReference type="SUPFAM" id="SSF103473">
    <property type="entry name" value="MFS general substrate transporter"/>
    <property type="match status" value="1"/>
</dbReference>
<feature type="transmembrane region" description="Helical" evidence="1">
    <location>
        <begin position="346"/>
        <end position="367"/>
    </location>
</feature>
<dbReference type="InterPro" id="IPR036259">
    <property type="entry name" value="MFS_trans_sf"/>
</dbReference>
<dbReference type="Proteomes" id="UP000031012">
    <property type="component" value="Unassembled WGS sequence"/>
</dbReference>
<dbReference type="GO" id="GO:0005886">
    <property type="term" value="C:plasma membrane"/>
    <property type="evidence" value="ECO:0007669"/>
    <property type="project" value="TreeGrafter"/>
</dbReference>
<organism evidence="2 3">
    <name type="scientific">Acinetobacter oleivorans</name>
    <dbReference type="NCBI Taxonomy" id="1148157"/>
    <lineage>
        <taxon>Bacteria</taxon>
        <taxon>Pseudomonadati</taxon>
        <taxon>Pseudomonadota</taxon>
        <taxon>Gammaproteobacteria</taxon>
        <taxon>Moraxellales</taxon>
        <taxon>Moraxellaceae</taxon>
        <taxon>Acinetobacter</taxon>
    </lineage>
</organism>
<dbReference type="Gene3D" id="1.20.1250.20">
    <property type="entry name" value="MFS general substrate transporter like domains"/>
    <property type="match status" value="2"/>
</dbReference>
<feature type="transmembrane region" description="Helical" evidence="1">
    <location>
        <begin position="312"/>
        <end position="334"/>
    </location>
</feature>
<dbReference type="Pfam" id="PF06779">
    <property type="entry name" value="MFS_4"/>
    <property type="match status" value="1"/>
</dbReference>
<feature type="transmembrane region" description="Helical" evidence="1">
    <location>
        <begin position="219"/>
        <end position="239"/>
    </location>
</feature>
<gene>
    <name evidence="2" type="ORF">DH17_03085</name>
</gene>
<accession>A0A0B2UAC0</accession>
<evidence type="ECO:0000256" key="1">
    <source>
        <dbReference type="SAM" id="Phobius"/>
    </source>
</evidence>
<feature type="transmembrane region" description="Helical" evidence="1">
    <location>
        <begin position="20"/>
        <end position="42"/>
    </location>
</feature>